<keyword evidence="17" id="KW-1185">Reference proteome</keyword>
<dbReference type="RefSeq" id="WP_376753814.1">
    <property type="nucleotide sequence ID" value="NZ_CP124550.1"/>
</dbReference>
<comment type="catalytic activity">
    <reaction evidence="13">
        <text>pyruvate + ATP = phosphoenolpyruvate + ADP + H(+)</text>
        <dbReference type="Rhea" id="RHEA:18157"/>
        <dbReference type="ChEBI" id="CHEBI:15361"/>
        <dbReference type="ChEBI" id="CHEBI:15378"/>
        <dbReference type="ChEBI" id="CHEBI:30616"/>
        <dbReference type="ChEBI" id="CHEBI:58702"/>
        <dbReference type="ChEBI" id="CHEBI:456216"/>
        <dbReference type="EC" id="2.7.1.40"/>
    </reaction>
</comment>
<dbReference type="SUPFAM" id="SSF51621">
    <property type="entry name" value="Phosphoenolpyruvate/pyruvate domain"/>
    <property type="match status" value="1"/>
</dbReference>
<dbReference type="InterPro" id="IPR015813">
    <property type="entry name" value="Pyrv/PenolPyrv_kinase-like_dom"/>
</dbReference>
<evidence type="ECO:0000256" key="3">
    <source>
        <dbReference type="ARBA" id="ARBA00012142"/>
    </source>
</evidence>
<evidence type="ECO:0000256" key="5">
    <source>
        <dbReference type="ARBA" id="ARBA00022723"/>
    </source>
</evidence>
<evidence type="ECO:0000256" key="8">
    <source>
        <dbReference type="ARBA" id="ARBA00022840"/>
    </source>
</evidence>
<dbReference type="InterPro" id="IPR015795">
    <property type="entry name" value="Pyrv_Knase_C"/>
</dbReference>
<comment type="similarity">
    <text evidence="2 13">Belongs to the pyruvate kinase family.</text>
</comment>
<dbReference type="InterPro" id="IPR001697">
    <property type="entry name" value="Pyr_Knase"/>
</dbReference>
<evidence type="ECO:0000256" key="7">
    <source>
        <dbReference type="ARBA" id="ARBA00022777"/>
    </source>
</evidence>
<keyword evidence="10 13" id="KW-0324">Glycolysis</keyword>
<keyword evidence="9 13" id="KW-0460">Magnesium</keyword>
<keyword evidence="4 13" id="KW-0808">Transferase</keyword>
<keyword evidence="11 16" id="KW-0670">Pyruvate</keyword>
<proteinExistence type="inferred from homology"/>
<feature type="domain" description="Pyruvate kinase barrel" evidence="14">
    <location>
        <begin position="6"/>
        <end position="329"/>
    </location>
</feature>
<comment type="pathway">
    <text evidence="1 13">Carbohydrate degradation; glycolysis; pyruvate from D-glyceraldehyde 3-phosphate: step 5/5.</text>
</comment>
<dbReference type="PRINTS" id="PR01050">
    <property type="entry name" value="PYRUVTKNASE"/>
</dbReference>
<dbReference type="EMBL" id="CP124550">
    <property type="protein sequence ID" value="WIO46280.1"/>
    <property type="molecule type" value="Genomic_DNA"/>
</dbReference>
<evidence type="ECO:0000259" key="15">
    <source>
        <dbReference type="Pfam" id="PF02887"/>
    </source>
</evidence>
<evidence type="ECO:0000256" key="11">
    <source>
        <dbReference type="ARBA" id="ARBA00023317"/>
    </source>
</evidence>
<reference evidence="16 17" key="1">
    <citation type="journal article" date="2023" name="Cell">
        <title>Genetic manipulation of Patescibacteria provides mechanistic insights into microbial dark matter and the epibiotic lifestyle.</title>
        <authorList>
            <person name="Wang Y."/>
            <person name="Gallagher L.A."/>
            <person name="Andrade P.A."/>
            <person name="Liu A."/>
            <person name="Humphreys I.R."/>
            <person name="Turkarslan S."/>
            <person name="Cutler K.J."/>
            <person name="Arrieta-Ortiz M.L."/>
            <person name="Li Y."/>
            <person name="Radey M.C."/>
            <person name="McLean J.S."/>
            <person name="Cong Q."/>
            <person name="Baker D."/>
            <person name="Baliga N.S."/>
            <person name="Peterson S.B."/>
            <person name="Mougous J.D."/>
        </authorList>
    </citation>
    <scope>NUCLEOTIDE SEQUENCE [LARGE SCALE GENOMIC DNA]</scope>
    <source>
        <strain evidence="16 17">ML1</strain>
    </source>
</reference>
<name>A0ABY8WXK3_9BACT</name>
<evidence type="ECO:0000313" key="16">
    <source>
        <dbReference type="EMBL" id="WIO46280.1"/>
    </source>
</evidence>
<accession>A0ABY8WXK3</accession>
<dbReference type="InterPro" id="IPR015793">
    <property type="entry name" value="Pyrv_Knase_brl"/>
</dbReference>
<dbReference type="InterPro" id="IPR040442">
    <property type="entry name" value="Pyrv_kinase-like_dom_sf"/>
</dbReference>
<feature type="domain" description="Pyruvate kinase C-terminal" evidence="15">
    <location>
        <begin position="360"/>
        <end position="471"/>
    </location>
</feature>
<keyword evidence="6" id="KW-0547">Nucleotide-binding</keyword>
<sequence>MKDIIKRTKILATLGPATNSPEKIKALIEAGANGFRLNFSHGSYEERLDQIKWIRDASRQIGRPVAILQDLQGPKIRLGALKGNHFDVKAGSEIVLDHAIQEHDGSANLPIQYNLADKVKVGEPVYLFDGKIRGHMVERVSDTAIKVRIDNDGFLMSRKGLNLPDTDFGGDIITPKDMADVEFGADKDIDFVALSFIQSADDVNNLRQILVSQGSTAQIIAKIETKAAIEPETLKEIVKAADGVMAARGDMAVETSAEIVPIVEREIIRLCRKYGKLSIVATQMMASMVDSPEPTRAEVSDVATAAILGTDVVMLSDETANGNYPVETVKMMANTVRYTQSRWPMNDMPIEEGEVNRRRNAIARAAVEVAERVDADLIIAETKSGATAARIAALRPELPIIAVTPSPRVAQQLALSYATRSYVRDDEEHAGVNVAKELLTTGKYSSNGRLVVVVVSGRQPGATGGTDTLRVRVIE</sequence>
<dbReference type="Proteomes" id="UP001177295">
    <property type="component" value="Chromosome"/>
</dbReference>
<evidence type="ECO:0000256" key="2">
    <source>
        <dbReference type="ARBA" id="ARBA00008663"/>
    </source>
</evidence>
<evidence type="ECO:0000256" key="1">
    <source>
        <dbReference type="ARBA" id="ARBA00004997"/>
    </source>
</evidence>
<dbReference type="NCBIfam" id="TIGR01064">
    <property type="entry name" value="pyruv_kin"/>
    <property type="match status" value="1"/>
</dbReference>
<evidence type="ECO:0000256" key="12">
    <source>
        <dbReference type="NCBIfam" id="TIGR01064"/>
    </source>
</evidence>
<dbReference type="Pfam" id="PF02887">
    <property type="entry name" value="PK_C"/>
    <property type="match status" value="1"/>
</dbReference>
<dbReference type="Gene3D" id="3.40.1380.20">
    <property type="entry name" value="Pyruvate kinase, C-terminal domain"/>
    <property type="match status" value="1"/>
</dbReference>
<protein>
    <recommendedName>
        <fullName evidence="3 12">Pyruvate kinase</fullName>
        <ecNumber evidence="3 12">2.7.1.40</ecNumber>
    </recommendedName>
</protein>
<dbReference type="InterPro" id="IPR036918">
    <property type="entry name" value="Pyrv_Knase_C_sf"/>
</dbReference>
<dbReference type="PANTHER" id="PTHR11817">
    <property type="entry name" value="PYRUVATE KINASE"/>
    <property type="match status" value="1"/>
</dbReference>
<evidence type="ECO:0000259" key="14">
    <source>
        <dbReference type="Pfam" id="PF00224"/>
    </source>
</evidence>
<gene>
    <name evidence="16" type="primary">pyk</name>
    <name evidence="16" type="ORF">SEML1_0671</name>
</gene>
<dbReference type="GO" id="GO:0016301">
    <property type="term" value="F:kinase activity"/>
    <property type="evidence" value="ECO:0007669"/>
    <property type="project" value="UniProtKB-KW"/>
</dbReference>
<keyword evidence="5" id="KW-0479">Metal-binding</keyword>
<evidence type="ECO:0000256" key="6">
    <source>
        <dbReference type="ARBA" id="ARBA00022741"/>
    </source>
</evidence>
<dbReference type="InterPro" id="IPR015806">
    <property type="entry name" value="Pyrv_Knase_insert_dom_sf"/>
</dbReference>
<keyword evidence="8" id="KW-0067">ATP-binding</keyword>
<keyword evidence="7 13" id="KW-0418">Kinase</keyword>
<dbReference type="SUPFAM" id="SSF50800">
    <property type="entry name" value="PK beta-barrel domain-like"/>
    <property type="match status" value="1"/>
</dbReference>
<dbReference type="Gene3D" id="3.20.20.60">
    <property type="entry name" value="Phosphoenolpyruvate-binding domains"/>
    <property type="match status" value="1"/>
</dbReference>
<dbReference type="Pfam" id="PF00224">
    <property type="entry name" value="PK"/>
    <property type="match status" value="1"/>
</dbReference>
<dbReference type="EC" id="2.7.1.40" evidence="3 12"/>
<dbReference type="InterPro" id="IPR011037">
    <property type="entry name" value="Pyrv_Knase-like_insert_dom_sf"/>
</dbReference>
<evidence type="ECO:0000256" key="13">
    <source>
        <dbReference type="RuleBase" id="RU000504"/>
    </source>
</evidence>
<evidence type="ECO:0000256" key="9">
    <source>
        <dbReference type="ARBA" id="ARBA00022842"/>
    </source>
</evidence>
<evidence type="ECO:0000256" key="10">
    <source>
        <dbReference type="ARBA" id="ARBA00023152"/>
    </source>
</evidence>
<evidence type="ECO:0000313" key="17">
    <source>
        <dbReference type="Proteomes" id="UP001177295"/>
    </source>
</evidence>
<evidence type="ECO:0000256" key="4">
    <source>
        <dbReference type="ARBA" id="ARBA00022679"/>
    </source>
</evidence>
<dbReference type="NCBIfam" id="NF004491">
    <property type="entry name" value="PRK05826.1"/>
    <property type="match status" value="1"/>
</dbReference>
<dbReference type="Gene3D" id="2.40.33.10">
    <property type="entry name" value="PK beta-barrel domain-like"/>
    <property type="match status" value="1"/>
</dbReference>
<organism evidence="16 17">
    <name type="scientific">Candidatus Southlakia epibionticum</name>
    <dbReference type="NCBI Taxonomy" id="3043284"/>
    <lineage>
        <taxon>Bacteria</taxon>
        <taxon>Candidatus Saccharimonadota</taxon>
        <taxon>Candidatus Saccharimonadia</taxon>
        <taxon>Candidatus Saccharimonadales</taxon>
        <taxon>Candidatus Saccharimonadaceae</taxon>
        <taxon>Candidatus Southlakia</taxon>
    </lineage>
</organism>
<dbReference type="SUPFAM" id="SSF52935">
    <property type="entry name" value="PK C-terminal domain-like"/>
    <property type="match status" value="1"/>
</dbReference>